<keyword evidence="6" id="KW-1185">Reference proteome</keyword>
<dbReference type="GO" id="GO:0005682">
    <property type="term" value="C:U5 snRNP"/>
    <property type="evidence" value="ECO:0007669"/>
    <property type="project" value="InterPro"/>
</dbReference>
<dbReference type="FunCoup" id="A0A6L2PTU3">
    <property type="interactions" value="69"/>
</dbReference>
<evidence type="ECO:0000313" key="6">
    <source>
        <dbReference type="Proteomes" id="UP000502823"/>
    </source>
</evidence>
<dbReference type="InterPro" id="IPR039905">
    <property type="entry name" value="CD2BP2/Lin1"/>
</dbReference>
<dbReference type="GO" id="GO:0004222">
    <property type="term" value="F:metalloendopeptidase activity"/>
    <property type="evidence" value="ECO:0007669"/>
    <property type="project" value="InterPro"/>
</dbReference>
<dbReference type="PROSITE" id="PS51885">
    <property type="entry name" value="NEPRILYSIN"/>
    <property type="match status" value="1"/>
</dbReference>
<dbReference type="PROSITE" id="PS50829">
    <property type="entry name" value="GYF"/>
    <property type="match status" value="1"/>
</dbReference>
<dbReference type="InterPro" id="IPR000718">
    <property type="entry name" value="Peptidase_M13"/>
</dbReference>
<dbReference type="PANTHER" id="PTHR13138">
    <property type="entry name" value="PROTEIN LIN1"/>
    <property type="match status" value="1"/>
</dbReference>
<evidence type="ECO:0000259" key="4">
    <source>
        <dbReference type="PROSITE" id="PS50829"/>
    </source>
</evidence>
<feature type="domain" description="GYF" evidence="4">
    <location>
        <begin position="889"/>
        <end position="945"/>
    </location>
</feature>
<evidence type="ECO:0000313" key="5">
    <source>
        <dbReference type="EMBL" id="GFG35929.1"/>
    </source>
</evidence>
<dbReference type="GO" id="GO:0006508">
    <property type="term" value="P:proteolysis"/>
    <property type="evidence" value="ECO:0007669"/>
    <property type="project" value="InterPro"/>
</dbReference>
<dbReference type="SUPFAM" id="SSF55486">
    <property type="entry name" value="Metalloproteases ('zincins'), catalytic domain"/>
    <property type="match status" value="1"/>
</dbReference>
<evidence type="ECO:0000256" key="1">
    <source>
        <dbReference type="ARBA" id="ARBA00004401"/>
    </source>
</evidence>
<sequence length="948" mass="108030">MNETVAPCEDFWNYACGGWLKDYASPPAARSKWNQDEEMAFRSREVIRSLVTTLPHPTRDMSIEWKMTRLYESCMALDTIESDKYTPLRKMIDQLGGWHVLRDFSVHSWDYRLALQRLHALYGVSPFFKVSVVPDPRDSLKSVIQVSPAGLGLPDRSYYYRHSDSPFAGSLGQSLRKGSSPSHRVCLDLSNVSSIQALFRLIAERNVITTYRRFLRDAVSNLGATSTAADRFSDETFHFEKRIAEITPLPVDLQDPTHATIVTVDKLKALAPSIPFHEILLAMFPKANIGGATEVLLPSDSYITKVSSILSTTDRVSLNNYMMWVLAVHYLPYLSQEFRDTVNYFRKEMTGANEPLQRWEMCVETLQRFMGFALASMQDLAMDESNKNAATNVVNEMFDFSRNQARKSVEQAAWMPSELQAFALEKIDTLDLQVGFPSDLLTKEYREHYYSKLFMQKNDFFQNIQYGVELLREIQQERLASPSAEHRWIDALSSSSSPVYVPSANKVVVPFHTLVPPVFHPQYPLAVLYGGLGVQLSSAFVSAVLPWNVLYGADGKLLPPDHVVANQSAHAVQGPVKFLIQDLINSGHISESVANRTALATMKQIAATRQAHLVLCLIMPKRKLEDELEEDWADAGTKIKADNKKNSLDSDEEDNGEERTYDILAEDEIEGQEEGAAGFDGEVRITPFNMKEELEEGHFDTEGNYHWKKEGQIRDNWLENIDWVKIKKTDEKPQGTEGDKDDSESDYSNDGSPFDHMAVYKQMLELMKPGESVAKSLRRLGGNKNISASERWRRKKDGEGDSKEGNRQKVTELTELANRLLTRTGNMNIYQESYEHIRKNVRLQPRPATDYEDALDMYADDFDEKEKARMEKQAERKKENGEEATGMAKVMWEFKWNEESTDIHGPHTTSQMQAWVDEGYFKKSVLVRKCGTNGQFYNSSRVDFELYL</sequence>
<feature type="compositionally biased region" description="Basic and acidic residues" evidence="3">
    <location>
        <begin position="728"/>
        <end position="738"/>
    </location>
</feature>
<dbReference type="PANTHER" id="PTHR13138:SF3">
    <property type="entry name" value="CD2 ANTIGEN CYTOPLASMIC TAIL-BINDING PROTEIN 2"/>
    <property type="match status" value="1"/>
</dbReference>
<feature type="compositionally biased region" description="Basic and acidic residues" evidence="3">
    <location>
        <begin position="796"/>
        <end position="809"/>
    </location>
</feature>
<dbReference type="CDD" id="cd00072">
    <property type="entry name" value="GYF"/>
    <property type="match status" value="1"/>
</dbReference>
<dbReference type="AlphaFoldDB" id="A0A6L2PTU3"/>
<evidence type="ECO:0000256" key="2">
    <source>
        <dbReference type="ARBA" id="ARBA00007357"/>
    </source>
</evidence>
<comment type="subcellular location">
    <subcellularLocation>
        <location evidence="1">Cell membrane</location>
        <topology evidence="1">Single-pass type II membrane protein</topology>
    </subcellularLocation>
</comment>
<gene>
    <name evidence="5" type="ORF">Cfor_05281</name>
</gene>
<dbReference type="InterPro" id="IPR042089">
    <property type="entry name" value="Peptidase_M13_dom_2"/>
</dbReference>
<comment type="caution">
    <text evidence="5">The sequence shown here is derived from an EMBL/GenBank/DDBJ whole genome shotgun (WGS) entry which is preliminary data.</text>
</comment>
<proteinExistence type="inferred from homology"/>
<dbReference type="Proteomes" id="UP000502823">
    <property type="component" value="Unassembled WGS sequence"/>
</dbReference>
<protein>
    <recommendedName>
        <fullName evidence="4">GYF domain-containing protein</fullName>
    </recommendedName>
</protein>
<dbReference type="SMART" id="SM00444">
    <property type="entry name" value="GYF"/>
    <property type="match status" value="1"/>
</dbReference>
<dbReference type="InterPro" id="IPR024079">
    <property type="entry name" value="MetalloPept_cat_dom_sf"/>
</dbReference>
<name>A0A6L2PTU3_COPFO</name>
<dbReference type="GO" id="GO:0005886">
    <property type="term" value="C:plasma membrane"/>
    <property type="evidence" value="ECO:0007669"/>
    <property type="project" value="UniProtKB-SubCell"/>
</dbReference>
<dbReference type="InterPro" id="IPR003169">
    <property type="entry name" value="GYF"/>
</dbReference>
<dbReference type="Gene3D" id="3.40.390.10">
    <property type="entry name" value="Collagenase (Catalytic Domain)"/>
    <property type="match status" value="2"/>
</dbReference>
<comment type="similarity">
    <text evidence="2">Belongs to the peptidase M13 family.</text>
</comment>
<dbReference type="EMBL" id="BLKM01000587">
    <property type="protein sequence ID" value="GFG35929.1"/>
    <property type="molecule type" value="Genomic_DNA"/>
</dbReference>
<dbReference type="Pfam" id="PF05649">
    <property type="entry name" value="Peptidase_M13_N"/>
    <property type="match status" value="1"/>
</dbReference>
<dbReference type="InParanoid" id="A0A6L2PTU3"/>
<reference evidence="6" key="1">
    <citation type="submission" date="2020-01" db="EMBL/GenBank/DDBJ databases">
        <title>Draft genome sequence of the Termite Coptotermes fromosanus.</title>
        <authorList>
            <person name="Itakura S."/>
            <person name="Yosikawa Y."/>
            <person name="Umezawa K."/>
        </authorList>
    </citation>
    <scope>NUCLEOTIDE SEQUENCE [LARGE SCALE GENOMIC DNA]</scope>
</reference>
<evidence type="ECO:0000256" key="3">
    <source>
        <dbReference type="SAM" id="MobiDB-lite"/>
    </source>
</evidence>
<dbReference type="SUPFAM" id="SSF55277">
    <property type="entry name" value="GYF domain"/>
    <property type="match status" value="1"/>
</dbReference>
<feature type="region of interest" description="Disordered" evidence="3">
    <location>
        <begin position="728"/>
        <end position="754"/>
    </location>
</feature>
<dbReference type="Gene3D" id="3.30.1490.40">
    <property type="match status" value="1"/>
</dbReference>
<accession>A0A6L2PTU3</accession>
<dbReference type="InterPro" id="IPR035445">
    <property type="entry name" value="GYF-like_dom_sf"/>
</dbReference>
<organism evidence="5 6">
    <name type="scientific">Coptotermes formosanus</name>
    <name type="common">Formosan subterranean termite</name>
    <dbReference type="NCBI Taxonomy" id="36987"/>
    <lineage>
        <taxon>Eukaryota</taxon>
        <taxon>Metazoa</taxon>
        <taxon>Ecdysozoa</taxon>
        <taxon>Arthropoda</taxon>
        <taxon>Hexapoda</taxon>
        <taxon>Insecta</taxon>
        <taxon>Pterygota</taxon>
        <taxon>Neoptera</taxon>
        <taxon>Polyneoptera</taxon>
        <taxon>Dictyoptera</taxon>
        <taxon>Blattodea</taxon>
        <taxon>Blattoidea</taxon>
        <taxon>Termitoidae</taxon>
        <taxon>Rhinotermitidae</taxon>
        <taxon>Coptotermes</taxon>
    </lineage>
</organism>
<dbReference type="Pfam" id="PF02213">
    <property type="entry name" value="GYF"/>
    <property type="match status" value="1"/>
</dbReference>
<dbReference type="OrthoDB" id="7867452at2759"/>
<dbReference type="CDD" id="cd08662">
    <property type="entry name" value="M13"/>
    <property type="match status" value="1"/>
</dbReference>
<feature type="region of interest" description="Disordered" evidence="3">
    <location>
        <begin position="778"/>
        <end position="809"/>
    </location>
</feature>
<dbReference type="Gene3D" id="1.10.1380.10">
    <property type="entry name" value="Neutral endopeptidase , domain2"/>
    <property type="match status" value="2"/>
</dbReference>
<dbReference type="InterPro" id="IPR008753">
    <property type="entry name" value="Peptidase_M13_N"/>
</dbReference>
<dbReference type="FunFam" id="3.30.1490.40:FF:000005">
    <property type="entry name" value="CD2 antigen cytoplasmic tail-binding protein 2"/>
    <property type="match status" value="1"/>
</dbReference>